<dbReference type="EMBL" id="SMOL01000115">
    <property type="protein sequence ID" value="KAB2633876.1"/>
    <property type="molecule type" value="Genomic_DNA"/>
</dbReference>
<dbReference type="OrthoDB" id="120976at2759"/>
<protein>
    <submittedName>
        <fullName evidence="1">RAN GTPase-activating protein 2-like</fullName>
    </submittedName>
</protein>
<sequence length="478" mass="52852">MVSSFSNPGFPPVHTHPPTFFAMVAANKDSLRKTLDALFAPFLVLRSVDSTSTPMFAISDEGFSDPAPMISDDTESIDLSYLGLQGDDNPPRLPSLIEVHFVPPLFSSSPLLREIAALSVKPQSNSNASKIAHSNNIKPFLSNQKAPTSVQVMQYEEATTTCEGVFGISGDRMSFIDAGKTEEQFLPSRDDEKSCTNICVSKRSFGMDAACVAAPILLFIKDLLQEIDLSDFTVGRSEEEAFERYLNLLDNAMGDNDVNAFGSLLSSQKKLEELYLMNMARLNKCHNMREWHCDVIRNIKWLNEKEISVMIITEGQANYEDFSDCVKDGDELMFELLLYFKVVKVEWLNRVTKITKSVEALNKGKKQKAGEGGYSDEMKSLHELSVNKAVDMATGKWDVVLGAGDLSLLVENTSVERLGVVIKVTIFKDSTTIVGDAASKDGLQVHGGSPIDIMGRNLLWEKQLQRRQIGACYAEASN</sequence>
<evidence type="ECO:0000313" key="1">
    <source>
        <dbReference type="EMBL" id="KAB2633876.1"/>
    </source>
</evidence>
<dbReference type="Gene3D" id="3.80.10.10">
    <property type="entry name" value="Ribonuclease Inhibitor"/>
    <property type="match status" value="1"/>
</dbReference>
<gene>
    <name evidence="1" type="ORF">D8674_038243</name>
</gene>
<proteinExistence type="predicted"/>
<dbReference type="InterPro" id="IPR032675">
    <property type="entry name" value="LRR_dom_sf"/>
</dbReference>
<dbReference type="GO" id="GO:0005096">
    <property type="term" value="F:GTPase activator activity"/>
    <property type="evidence" value="ECO:0007669"/>
    <property type="project" value="InterPro"/>
</dbReference>
<keyword evidence="2" id="KW-1185">Reference proteome</keyword>
<organism evidence="1 2">
    <name type="scientific">Pyrus ussuriensis x Pyrus communis</name>
    <dbReference type="NCBI Taxonomy" id="2448454"/>
    <lineage>
        <taxon>Eukaryota</taxon>
        <taxon>Viridiplantae</taxon>
        <taxon>Streptophyta</taxon>
        <taxon>Embryophyta</taxon>
        <taxon>Tracheophyta</taxon>
        <taxon>Spermatophyta</taxon>
        <taxon>Magnoliopsida</taxon>
        <taxon>eudicotyledons</taxon>
        <taxon>Gunneridae</taxon>
        <taxon>Pentapetalae</taxon>
        <taxon>rosids</taxon>
        <taxon>fabids</taxon>
        <taxon>Rosales</taxon>
        <taxon>Rosaceae</taxon>
        <taxon>Amygdaloideae</taxon>
        <taxon>Maleae</taxon>
        <taxon>Pyrus</taxon>
    </lineage>
</organism>
<evidence type="ECO:0000313" key="2">
    <source>
        <dbReference type="Proteomes" id="UP000327157"/>
    </source>
</evidence>
<comment type="caution">
    <text evidence="1">The sequence shown here is derived from an EMBL/GenBank/DDBJ whole genome shotgun (WGS) entry which is preliminary data.</text>
</comment>
<dbReference type="InterPro" id="IPR045203">
    <property type="entry name" value="RanGAP1/2"/>
</dbReference>
<dbReference type="SUPFAM" id="SSF52047">
    <property type="entry name" value="RNI-like"/>
    <property type="match status" value="1"/>
</dbReference>
<dbReference type="AlphaFoldDB" id="A0A5N5I112"/>
<accession>A0A5N5I112</accession>
<name>A0A5N5I112_9ROSA</name>
<dbReference type="PANTHER" id="PTHR46761:SF2">
    <property type="entry name" value="RAN GTPASE-ACTIVATING PROTEIN 1"/>
    <property type="match status" value="1"/>
</dbReference>
<dbReference type="Proteomes" id="UP000327157">
    <property type="component" value="Unassembled WGS sequence"/>
</dbReference>
<reference evidence="1 2" key="2">
    <citation type="submission" date="2019-11" db="EMBL/GenBank/DDBJ databases">
        <title>A de novo genome assembly of a pear dwarfing rootstock.</title>
        <authorList>
            <person name="Wang F."/>
            <person name="Wang J."/>
            <person name="Li S."/>
            <person name="Zhang Y."/>
            <person name="Fang M."/>
            <person name="Ma L."/>
            <person name="Zhao Y."/>
            <person name="Jiang S."/>
        </authorList>
    </citation>
    <scope>NUCLEOTIDE SEQUENCE [LARGE SCALE GENOMIC DNA]</scope>
    <source>
        <strain evidence="1">S2</strain>
        <tissue evidence="1">Leaf</tissue>
    </source>
</reference>
<dbReference type="PANTHER" id="PTHR46761">
    <property type="entry name" value="RAN GTPASE-ACTIVATING PROTEIN 1"/>
    <property type="match status" value="1"/>
</dbReference>
<reference evidence="1 2" key="1">
    <citation type="submission" date="2019-09" db="EMBL/GenBank/DDBJ databases">
        <authorList>
            <person name="Ou C."/>
        </authorList>
    </citation>
    <scope>NUCLEOTIDE SEQUENCE [LARGE SCALE GENOMIC DNA]</scope>
    <source>
        <strain evidence="1">S2</strain>
        <tissue evidence="1">Leaf</tissue>
    </source>
</reference>